<feature type="compositionally biased region" description="Basic and acidic residues" evidence="1">
    <location>
        <begin position="96"/>
        <end position="111"/>
    </location>
</feature>
<keyword evidence="3" id="KW-1185">Reference proteome</keyword>
<name>A0AA36JCX4_9DINO</name>
<sequence length="130" mass="14227">MLSRYTEELAAIMPGMQKVLQKFNQDVQPCRSDDVKELKDASRESSKEVPNAPKAVKDAPKAVPKEAPKAVARVVAKAVTKEVDIQDVKEAPKKVLDMKDVTRDMPKDTDARNVAGSPEEPKRVAFAAGI</sequence>
<evidence type="ECO:0000313" key="3">
    <source>
        <dbReference type="Proteomes" id="UP001178507"/>
    </source>
</evidence>
<dbReference type="Proteomes" id="UP001178507">
    <property type="component" value="Unassembled WGS sequence"/>
</dbReference>
<reference evidence="2" key="1">
    <citation type="submission" date="2023-08" db="EMBL/GenBank/DDBJ databases">
        <authorList>
            <person name="Chen Y."/>
            <person name="Shah S."/>
            <person name="Dougan E. K."/>
            <person name="Thang M."/>
            <person name="Chan C."/>
        </authorList>
    </citation>
    <scope>NUCLEOTIDE SEQUENCE</scope>
</reference>
<evidence type="ECO:0000313" key="2">
    <source>
        <dbReference type="EMBL" id="CAJ1402718.1"/>
    </source>
</evidence>
<feature type="region of interest" description="Disordered" evidence="1">
    <location>
        <begin position="96"/>
        <end position="130"/>
    </location>
</feature>
<evidence type="ECO:0000256" key="1">
    <source>
        <dbReference type="SAM" id="MobiDB-lite"/>
    </source>
</evidence>
<feature type="compositionally biased region" description="Basic and acidic residues" evidence="1">
    <location>
        <begin position="31"/>
        <end position="47"/>
    </location>
</feature>
<feature type="compositionally biased region" description="Basic and acidic residues" evidence="1">
    <location>
        <begin position="55"/>
        <end position="66"/>
    </location>
</feature>
<proteinExistence type="predicted"/>
<organism evidence="2 3">
    <name type="scientific">Effrenium voratum</name>
    <dbReference type="NCBI Taxonomy" id="2562239"/>
    <lineage>
        <taxon>Eukaryota</taxon>
        <taxon>Sar</taxon>
        <taxon>Alveolata</taxon>
        <taxon>Dinophyceae</taxon>
        <taxon>Suessiales</taxon>
        <taxon>Symbiodiniaceae</taxon>
        <taxon>Effrenium</taxon>
    </lineage>
</organism>
<comment type="caution">
    <text evidence="2">The sequence shown here is derived from an EMBL/GenBank/DDBJ whole genome shotgun (WGS) entry which is preliminary data.</text>
</comment>
<accession>A0AA36JCX4</accession>
<gene>
    <name evidence="2" type="ORF">EVOR1521_LOCUS25543</name>
</gene>
<protein>
    <submittedName>
        <fullName evidence="2">Uncharacterized protein</fullName>
    </submittedName>
</protein>
<feature type="region of interest" description="Disordered" evidence="1">
    <location>
        <begin position="30"/>
        <end position="66"/>
    </location>
</feature>
<dbReference type="AlphaFoldDB" id="A0AA36JCX4"/>
<dbReference type="EMBL" id="CAUJNA010003464">
    <property type="protein sequence ID" value="CAJ1402718.1"/>
    <property type="molecule type" value="Genomic_DNA"/>
</dbReference>